<proteinExistence type="predicted"/>
<evidence type="ECO:0000313" key="1">
    <source>
        <dbReference type="EMBL" id="DAF85000.1"/>
    </source>
</evidence>
<protein>
    <submittedName>
        <fullName evidence="1">Uncharacterized protein</fullName>
    </submittedName>
</protein>
<organism evidence="1">
    <name type="scientific">Siphoviridae sp. ctEw721</name>
    <dbReference type="NCBI Taxonomy" id="2825400"/>
    <lineage>
        <taxon>Viruses</taxon>
        <taxon>Duplodnaviria</taxon>
        <taxon>Heunggongvirae</taxon>
        <taxon>Uroviricota</taxon>
        <taxon>Caudoviricetes</taxon>
    </lineage>
</organism>
<name>A0A8S5TS39_9CAUD</name>
<dbReference type="EMBL" id="BK015914">
    <property type="protein sequence ID" value="DAF85000.1"/>
    <property type="molecule type" value="Genomic_DNA"/>
</dbReference>
<reference evidence="1" key="1">
    <citation type="journal article" date="2021" name="Proc. Natl. Acad. Sci. U.S.A.">
        <title>A Catalog of Tens of Thousands of Viruses from Human Metagenomes Reveals Hidden Associations with Chronic Diseases.</title>
        <authorList>
            <person name="Tisza M.J."/>
            <person name="Buck C.B."/>
        </authorList>
    </citation>
    <scope>NUCLEOTIDE SEQUENCE</scope>
    <source>
        <strain evidence="1">CtEw721</strain>
    </source>
</reference>
<sequence>MLNDTTINRLLETKEITSLDELKQLTVYFTQNGVDVSQILETLEKYEIKFEIKGVKIEEIVRLLVAINPPSKKEKQEEFEIYESEVRYLQGVGNEADRKILFLLLAISKYDNHPTGWIKYNRDLLFNFWGLKLTNPQRSEIIKRCCENKAIDLRVIGSKNPIVCFKVNFRSYDFVNAVAKLSFNDASLIEFYDSYLYGENR</sequence>
<accession>A0A8S5TS39</accession>